<proteinExistence type="predicted"/>
<accession>A0A699YZ67</accession>
<dbReference type="EMBL" id="BLLF01000872">
    <property type="protein sequence ID" value="GFH15593.1"/>
    <property type="molecule type" value="Genomic_DNA"/>
</dbReference>
<name>A0A699YZ67_HAELA</name>
<keyword evidence="2" id="KW-1185">Reference proteome</keyword>
<evidence type="ECO:0000313" key="2">
    <source>
        <dbReference type="Proteomes" id="UP000485058"/>
    </source>
</evidence>
<comment type="caution">
    <text evidence="1">The sequence shown here is derived from an EMBL/GenBank/DDBJ whole genome shotgun (WGS) entry which is preliminary data.</text>
</comment>
<dbReference type="Proteomes" id="UP000485058">
    <property type="component" value="Unassembled WGS sequence"/>
</dbReference>
<evidence type="ECO:0000313" key="1">
    <source>
        <dbReference type="EMBL" id="GFH15593.1"/>
    </source>
</evidence>
<sequence length="135" mass="14686">MRVATGEVDWWPEAFPCRAAFAAVGVATRECIKGKHGALCLNACCIRCQHMQPNLLTCTGAWLFRGSAPNPHQPKALPSSSAARQSDLETSALEVRCHRHTTTLISIVQQPGMSPMLDCVLFVDSRVQPRIGMGL</sequence>
<dbReference type="AlphaFoldDB" id="A0A699YZ67"/>
<protein>
    <submittedName>
        <fullName evidence="1">Uncharacterized protein</fullName>
    </submittedName>
</protein>
<reference evidence="1 2" key="1">
    <citation type="submission" date="2020-02" db="EMBL/GenBank/DDBJ databases">
        <title>Draft genome sequence of Haematococcus lacustris strain NIES-144.</title>
        <authorList>
            <person name="Morimoto D."/>
            <person name="Nakagawa S."/>
            <person name="Yoshida T."/>
            <person name="Sawayama S."/>
        </authorList>
    </citation>
    <scope>NUCLEOTIDE SEQUENCE [LARGE SCALE GENOMIC DNA]</scope>
    <source>
        <strain evidence="1 2">NIES-144</strain>
    </source>
</reference>
<organism evidence="1 2">
    <name type="scientific">Haematococcus lacustris</name>
    <name type="common">Green alga</name>
    <name type="synonym">Haematococcus pluvialis</name>
    <dbReference type="NCBI Taxonomy" id="44745"/>
    <lineage>
        <taxon>Eukaryota</taxon>
        <taxon>Viridiplantae</taxon>
        <taxon>Chlorophyta</taxon>
        <taxon>core chlorophytes</taxon>
        <taxon>Chlorophyceae</taxon>
        <taxon>CS clade</taxon>
        <taxon>Chlamydomonadales</taxon>
        <taxon>Haematococcaceae</taxon>
        <taxon>Haematococcus</taxon>
    </lineage>
</organism>
<gene>
    <name evidence="1" type="ORF">HaLaN_11845</name>
</gene>